<dbReference type="InterPro" id="IPR028994">
    <property type="entry name" value="Integrin_alpha_N"/>
</dbReference>
<feature type="compositionally biased region" description="Basic and acidic residues" evidence="2">
    <location>
        <begin position="547"/>
        <end position="569"/>
    </location>
</feature>
<evidence type="ECO:0000256" key="3">
    <source>
        <dbReference type="SAM" id="SignalP"/>
    </source>
</evidence>
<feature type="chain" id="PRO_5031566043" description="VCBS repeat-containing protein" evidence="3">
    <location>
        <begin position="27"/>
        <end position="594"/>
    </location>
</feature>
<proteinExistence type="predicted"/>
<comment type="caution">
    <text evidence="4">The sequence shown here is derived from an EMBL/GenBank/DDBJ whole genome shotgun (WGS) entry which is preliminary data.</text>
</comment>
<evidence type="ECO:0000256" key="1">
    <source>
        <dbReference type="ARBA" id="ARBA00022729"/>
    </source>
</evidence>
<evidence type="ECO:0000313" key="4">
    <source>
        <dbReference type="EMBL" id="MBB5790661.1"/>
    </source>
</evidence>
<dbReference type="PANTHER" id="PTHR44103">
    <property type="entry name" value="PROPROTEIN CONVERTASE P"/>
    <property type="match status" value="1"/>
</dbReference>
<dbReference type="Pfam" id="PF13517">
    <property type="entry name" value="FG-GAP_3"/>
    <property type="match status" value="3"/>
</dbReference>
<sequence>MRRSLPLVLAAVLVAGVGAAAVPSSAAPRPKPHRTVVLDAAWSAPAPSSLRARSLAVPVPGDVTGDGLADAVVRDPGPDSGALRVYAHDGSPAGANPWPSFTVADGDWDFADVLQVADVTGDGLPDVVARDPEAGNGTLWIYPNSGSEDDPWPSRVSAGTNWNTYDQILLSDVTGDARPDLMTREPGAAAGTLWIHPHSGATSGNPWTRPRYWAGTGWNLATVMTPADVTGDGNGDIVVRDGSGALWIYPHNGTTTANPYTSRYGAGTGWNLATILITADATGDGRPDVVIRDESGALWVYPHSGAPGGTNPYTVPRYAAGTGWDASDALLAADVTGDGRSDLLGRAHAGDLWVYPTAASGGADGPWPERFAAGSRWAFENALLLGDVTGDGRPDLVARDRAATNGTLWVYPNTGATASDPWTAPRFFAGTGWNTVTELALGDLTGDGKPDLLARDRRGELWIYPHNGSTGGGSNPWAAGRRWAGSGWSTAVTLKLADVDGDGRPDLVDHEQDGTLWVYPTDGAAPMQVGGDWSDADVLAAGDVTGDGRPDLVSRDAGGDLWLHPHDGSSDGSDPWTAREPAGSGWSFASAFLL</sequence>
<dbReference type="SUPFAM" id="SSF69318">
    <property type="entry name" value="Integrin alpha N-terminal domain"/>
    <property type="match status" value="2"/>
</dbReference>
<evidence type="ECO:0008006" key="6">
    <source>
        <dbReference type="Google" id="ProtNLM"/>
    </source>
</evidence>
<dbReference type="InterPro" id="IPR013517">
    <property type="entry name" value="FG-GAP"/>
</dbReference>
<protein>
    <recommendedName>
        <fullName evidence="6">VCBS repeat-containing protein</fullName>
    </recommendedName>
</protein>
<dbReference type="Gene3D" id="2.130.10.130">
    <property type="entry name" value="Integrin alpha, N-terminal"/>
    <property type="match status" value="3"/>
</dbReference>
<gene>
    <name evidence="4" type="ORF">HD601_005236</name>
</gene>
<evidence type="ECO:0000313" key="5">
    <source>
        <dbReference type="Proteomes" id="UP000542813"/>
    </source>
</evidence>
<evidence type="ECO:0000256" key="2">
    <source>
        <dbReference type="SAM" id="MobiDB-lite"/>
    </source>
</evidence>
<dbReference type="PANTHER" id="PTHR44103:SF1">
    <property type="entry name" value="PROPROTEIN CONVERTASE P"/>
    <property type="match status" value="1"/>
</dbReference>
<keyword evidence="1 3" id="KW-0732">Signal</keyword>
<organism evidence="4 5">
    <name type="scientific">Jiangella mangrovi</name>
    <dbReference type="NCBI Taxonomy" id="1524084"/>
    <lineage>
        <taxon>Bacteria</taxon>
        <taxon>Bacillati</taxon>
        <taxon>Actinomycetota</taxon>
        <taxon>Actinomycetes</taxon>
        <taxon>Jiangellales</taxon>
        <taxon>Jiangellaceae</taxon>
        <taxon>Jiangella</taxon>
    </lineage>
</organism>
<feature type="signal peptide" evidence="3">
    <location>
        <begin position="1"/>
        <end position="26"/>
    </location>
</feature>
<reference evidence="4 5" key="1">
    <citation type="submission" date="2020-08" db="EMBL/GenBank/DDBJ databases">
        <title>Sequencing the genomes of 1000 actinobacteria strains.</title>
        <authorList>
            <person name="Klenk H.-P."/>
        </authorList>
    </citation>
    <scope>NUCLEOTIDE SEQUENCE [LARGE SCALE GENOMIC DNA]</scope>
    <source>
        <strain evidence="4 5">DSM 102122</strain>
    </source>
</reference>
<dbReference type="EMBL" id="JACHMM010000001">
    <property type="protein sequence ID" value="MBB5790661.1"/>
    <property type="molecule type" value="Genomic_DNA"/>
</dbReference>
<accession>A0A7W9LNV0</accession>
<name>A0A7W9LNV0_9ACTN</name>
<dbReference type="Proteomes" id="UP000542813">
    <property type="component" value="Unassembled WGS sequence"/>
</dbReference>
<keyword evidence="5" id="KW-1185">Reference proteome</keyword>
<dbReference type="RefSeq" id="WP_184826892.1">
    <property type="nucleotide sequence ID" value="NZ_JACHMM010000001.1"/>
</dbReference>
<feature type="region of interest" description="Disordered" evidence="2">
    <location>
        <begin position="547"/>
        <end position="581"/>
    </location>
</feature>
<dbReference type="AlphaFoldDB" id="A0A7W9LNV0"/>